<gene>
    <name evidence="5" type="primary">LOC127749040</name>
</gene>
<dbReference type="KEGG" id="foc:127749040"/>
<dbReference type="GO" id="GO:0070187">
    <property type="term" value="C:shelterin complex"/>
    <property type="evidence" value="ECO:0007669"/>
    <property type="project" value="TreeGrafter"/>
</dbReference>
<dbReference type="Pfam" id="PF16589">
    <property type="entry name" value="BRCT_2"/>
    <property type="match status" value="1"/>
</dbReference>
<dbReference type="GO" id="GO:0042162">
    <property type="term" value="F:telomeric DNA binding"/>
    <property type="evidence" value="ECO:0007669"/>
    <property type="project" value="TreeGrafter"/>
</dbReference>
<evidence type="ECO:0000256" key="1">
    <source>
        <dbReference type="ARBA" id="ARBA00023242"/>
    </source>
</evidence>
<feature type="domain" description="BRCT" evidence="3">
    <location>
        <begin position="23"/>
        <end position="84"/>
    </location>
</feature>
<keyword evidence="4" id="KW-1185">Reference proteome</keyword>
<evidence type="ECO:0000259" key="3">
    <source>
        <dbReference type="Pfam" id="PF16589"/>
    </source>
</evidence>
<keyword evidence="2" id="KW-0805">Transcription regulation</keyword>
<dbReference type="Proteomes" id="UP000504606">
    <property type="component" value="Unplaced"/>
</dbReference>
<dbReference type="GeneID" id="127749040"/>
<comment type="subcellular location">
    <subcellularLocation>
        <location evidence="2">Nucleus</location>
    </subcellularLocation>
    <subcellularLocation>
        <location evidence="2">Chromosome</location>
        <location evidence="2">Telomere</location>
    </subcellularLocation>
</comment>
<dbReference type="PANTHER" id="PTHR16466">
    <property type="entry name" value="TELOMERE REPEAT-BINDING FACTOR 2-INTERACTING PROTEIN 1"/>
    <property type="match status" value="1"/>
</dbReference>
<dbReference type="InterPro" id="IPR036420">
    <property type="entry name" value="BRCT_dom_sf"/>
</dbReference>
<dbReference type="GO" id="GO:0010833">
    <property type="term" value="P:telomere maintenance via telomere lengthening"/>
    <property type="evidence" value="ECO:0007669"/>
    <property type="project" value="UniProtKB-UniRule"/>
</dbReference>
<name>A0A9C6U4E0_FRAOC</name>
<evidence type="ECO:0000313" key="4">
    <source>
        <dbReference type="Proteomes" id="UP000504606"/>
    </source>
</evidence>
<dbReference type="AlphaFoldDB" id="A0A9C6U4E0"/>
<dbReference type="SUPFAM" id="SSF52113">
    <property type="entry name" value="BRCT domain"/>
    <property type="match status" value="1"/>
</dbReference>
<dbReference type="InterPro" id="IPR039595">
    <property type="entry name" value="TE2IP/Rap1"/>
</dbReference>
<sequence>MDEFVFMCNLKAVSLYLGECRESADLGILVEANGGHAHPNPTGDNTIIMSDAQPRSLSKKRQIYSVQFITDSVAANKLRKLNDYLCNFSSHYKPIFDVNAILRREKTWSEVARLKHPLNREPYEEAEDVALLNYVAQNHKDYVSSKKKKFTPTYTRYSKQELSKH</sequence>
<dbReference type="GO" id="GO:0006355">
    <property type="term" value="P:regulation of DNA-templated transcription"/>
    <property type="evidence" value="ECO:0007669"/>
    <property type="project" value="UniProtKB-UniRule"/>
</dbReference>
<keyword evidence="1 2" id="KW-0539">Nucleus</keyword>
<accession>A0A9C6U4E0</accession>
<evidence type="ECO:0000313" key="5">
    <source>
        <dbReference type="RefSeq" id="XP_052121448.1"/>
    </source>
</evidence>
<comment type="subunit">
    <text evidence="2">Homodimer.</text>
</comment>
<protein>
    <recommendedName>
        <fullName evidence="2">Telomeric repeat-binding factor 2-interacting protein 1</fullName>
        <shortName evidence="2">TERF2-interacting telomeric protein 1</shortName>
    </recommendedName>
    <alternativeName>
        <fullName evidence="2">Repressor/activator protein 1 homolog</fullName>
    </alternativeName>
</protein>
<dbReference type="GO" id="GO:0031848">
    <property type="term" value="P:protection from non-homologous end joining at telomere"/>
    <property type="evidence" value="ECO:0007669"/>
    <property type="project" value="TreeGrafter"/>
</dbReference>
<organism evidence="4 5">
    <name type="scientific">Frankliniella occidentalis</name>
    <name type="common">Western flower thrips</name>
    <name type="synonym">Euthrips occidentalis</name>
    <dbReference type="NCBI Taxonomy" id="133901"/>
    <lineage>
        <taxon>Eukaryota</taxon>
        <taxon>Metazoa</taxon>
        <taxon>Ecdysozoa</taxon>
        <taxon>Arthropoda</taxon>
        <taxon>Hexapoda</taxon>
        <taxon>Insecta</taxon>
        <taxon>Pterygota</taxon>
        <taxon>Neoptera</taxon>
        <taxon>Paraneoptera</taxon>
        <taxon>Thysanoptera</taxon>
        <taxon>Terebrantia</taxon>
        <taxon>Thripoidea</taxon>
        <taxon>Thripidae</taxon>
        <taxon>Frankliniella</taxon>
    </lineage>
</organism>
<keyword evidence="2" id="KW-0010">Activator</keyword>
<evidence type="ECO:0000256" key="2">
    <source>
        <dbReference type="RuleBase" id="RU367107"/>
    </source>
</evidence>
<reference evidence="5" key="1">
    <citation type="submission" date="2025-08" db="UniProtKB">
        <authorList>
            <consortium name="RefSeq"/>
        </authorList>
    </citation>
    <scope>IDENTIFICATION</scope>
    <source>
        <tissue evidence="5">Whole organism</tissue>
    </source>
</reference>
<keyword evidence="2" id="KW-0804">Transcription</keyword>
<dbReference type="PANTHER" id="PTHR16466:SF6">
    <property type="entry name" value="TELOMERIC REPEAT-BINDING FACTOR 2-INTERACTING PROTEIN 1"/>
    <property type="match status" value="1"/>
</dbReference>
<dbReference type="InterPro" id="IPR001357">
    <property type="entry name" value="BRCT_dom"/>
</dbReference>
<dbReference type="RefSeq" id="XP_052121448.1">
    <property type="nucleotide sequence ID" value="XM_052265488.1"/>
</dbReference>
<keyword evidence="2" id="KW-0158">Chromosome</keyword>
<comment type="function">
    <text evidence="2">Acts both as a regulator of telomere function and as a transcription regulator. Involved in the regulation of telomere length and protection as a component of the shelterin complex (telosome). Does not bind DNA directly: recruited to telomeric double-stranded 5'-TTAGGG-3' repeats via its interaction with terf2. Independently of its function in telomeres, also acts as a transcription regulator: recruited to extratelomeric 5'-TTAGGG-3' sites via its association with terf2 or other factors, and regulates gene expression.</text>
</comment>
<comment type="similarity">
    <text evidence="2">Belongs to the RAP1 family.</text>
</comment>
<proteinExistence type="inferred from homology"/>
<keyword evidence="2" id="KW-0779">Telomere</keyword>